<dbReference type="AlphaFoldDB" id="A0AA88AI21"/>
<protein>
    <submittedName>
        <fullName evidence="1">Uncharacterized protein</fullName>
    </submittedName>
</protein>
<proteinExistence type="predicted"/>
<evidence type="ECO:0000313" key="1">
    <source>
        <dbReference type="EMBL" id="GMN52335.1"/>
    </source>
</evidence>
<gene>
    <name evidence="1" type="ORF">TIFTF001_021491</name>
</gene>
<comment type="caution">
    <text evidence="1">The sequence shown here is derived from an EMBL/GenBank/DDBJ whole genome shotgun (WGS) entry which is preliminary data.</text>
</comment>
<dbReference type="EMBL" id="BTGU01000041">
    <property type="protein sequence ID" value="GMN52335.1"/>
    <property type="molecule type" value="Genomic_DNA"/>
</dbReference>
<sequence length="201" mass="22254">MEQSLLCRYMKNFDTLGAATAAERVAVAATAVELVAVATAMAERPLAPSQSQLPASPWPQSPALPQLQPQDYQNISYICTKVIALSEIGKNFEVDLIEVRTARKDGRLFFLTKNWSRSTLKWFTIWVFQNTSELPLIKSLDWQYLLKLFIKKKSLPSSRALPTTIGATPKELFATERVAVAAAELVAVVAAVAERARTQSQ</sequence>
<dbReference type="Gramene" id="FCD_00013752-RA">
    <property type="protein sequence ID" value="FCD_00013752-RA:cds"/>
    <property type="gene ID" value="FCD_00013752"/>
</dbReference>
<organism evidence="1 2">
    <name type="scientific">Ficus carica</name>
    <name type="common">Common fig</name>
    <dbReference type="NCBI Taxonomy" id="3494"/>
    <lineage>
        <taxon>Eukaryota</taxon>
        <taxon>Viridiplantae</taxon>
        <taxon>Streptophyta</taxon>
        <taxon>Embryophyta</taxon>
        <taxon>Tracheophyta</taxon>
        <taxon>Spermatophyta</taxon>
        <taxon>Magnoliopsida</taxon>
        <taxon>eudicotyledons</taxon>
        <taxon>Gunneridae</taxon>
        <taxon>Pentapetalae</taxon>
        <taxon>rosids</taxon>
        <taxon>fabids</taxon>
        <taxon>Rosales</taxon>
        <taxon>Moraceae</taxon>
        <taxon>Ficeae</taxon>
        <taxon>Ficus</taxon>
    </lineage>
</organism>
<evidence type="ECO:0000313" key="2">
    <source>
        <dbReference type="Proteomes" id="UP001187192"/>
    </source>
</evidence>
<name>A0AA88AI21_FICCA</name>
<accession>A0AA88AI21</accession>
<reference evidence="1" key="1">
    <citation type="submission" date="2023-07" db="EMBL/GenBank/DDBJ databases">
        <title>draft genome sequence of fig (Ficus carica).</title>
        <authorList>
            <person name="Takahashi T."/>
            <person name="Nishimura K."/>
        </authorList>
    </citation>
    <scope>NUCLEOTIDE SEQUENCE</scope>
</reference>
<keyword evidence="2" id="KW-1185">Reference proteome</keyword>
<dbReference type="Proteomes" id="UP001187192">
    <property type="component" value="Unassembled WGS sequence"/>
</dbReference>